<dbReference type="EMBL" id="LAZR01066643">
    <property type="protein sequence ID" value="KKK53162.1"/>
    <property type="molecule type" value="Genomic_DNA"/>
</dbReference>
<evidence type="ECO:0000313" key="3">
    <source>
        <dbReference type="EMBL" id="KKK53162.1"/>
    </source>
</evidence>
<gene>
    <name evidence="3" type="ORF">LCGC14_3097540</name>
</gene>
<dbReference type="GO" id="GO:0005829">
    <property type="term" value="C:cytosol"/>
    <property type="evidence" value="ECO:0007669"/>
    <property type="project" value="TreeGrafter"/>
</dbReference>
<keyword evidence="1" id="KW-0812">Transmembrane</keyword>
<comment type="caution">
    <text evidence="3">The sequence shown here is derived from an EMBL/GenBank/DDBJ whole genome shotgun (WGS) entry which is preliminary data.</text>
</comment>
<dbReference type="PANTHER" id="PTHR10192">
    <property type="entry name" value="MOLYBDOPTERIN BIOSYNTHESIS PROTEIN"/>
    <property type="match status" value="1"/>
</dbReference>
<organism evidence="3">
    <name type="scientific">marine sediment metagenome</name>
    <dbReference type="NCBI Taxonomy" id="412755"/>
    <lineage>
        <taxon>unclassified sequences</taxon>
        <taxon>metagenomes</taxon>
        <taxon>ecological metagenomes</taxon>
    </lineage>
</organism>
<feature type="transmembrane region" description="Helical" evidence="1">
    <location>
        <begin position="70"/>
        <end position="87"/>
    </location>
</feature>
<feature type="domain" description="MoaB/Mog" evidence="2">
    <location>
        <begin position="3"/>
        <end position="116"/>
    </location>
</feature>
<name>A0A0F8W8K9_9ZZZZ</name>
<accession>A0A0F8W8K9</accession>
<evidence type="ECO:0000256" key="1">
    <source>
        <dbReference type="SAM" id="Phobius"/>
    </source>
</evidence>
<proteinExistence type="predicted"/>
<dbReference type="GO" id="GO:0061599">
    <property type="term" value="F:molybdopterin molybdotransferase activity"/>
    <property type="evidence" value="ECO:0007669"/>
    <property type="project" value="TreeGrafter"/>
</dbReference>
<dbReference type="SUPFAM" id="SSF53218">
    <property type="entry name" value="Molybdenum cofactor biosynthesis proteins"/>
    <property type="match status" value="1"/>
</dbReference>
<sequence>FKPIISRKVQDYGGEIIGTYYAPDDKSFITQRLEELLGAGADMLITTGGMSVDPDDVTRFAIRSLGAEDLLYGAAVLPGAMFLLGFIGEVPVLGIPACGMYHSITVLDLVMPRVLAGERLTRRDIAEMGHGGLCLECDNCQYPVCPFGK</sequence>
<dbReference type="Pfam" id="PF00994">
    <property type="entry name" value="MoCF_biosynth"/>
    <property type="match status" value="1"/>
</dbReference>
<reference evidence="3" key="1">
    <citation type="journal article" date="2015" name="Nature">
        <title>Complex archaea that bridge the gap between prokaryotes and eukaryotes.</title>
        <authorList>
            <person name="Spang A."/>
            <person name="Saw J.H."/>
            <person name="Jorgensen S.L."/>
            <person name="Zaremba-Niedzwiedzka K."/>
            <person name="Martijn J."/>
            <person name="Lind A.E."/>
            <person name="van Eijk R."/>
            <person name="Schleper C."/>
            <person name="Guy L."/>
            <person name="Ettema T.J."/>
        </authorList>
    </citation>
    <scope>NUCLEOTIDE SEQUENCE</scope>
</reference>
<dbReference type="PANTHER" id="PTHR10192:SF28">
    <property type="entry name" value="MOLYBDOPTERIN MOLYBDENUMTRANSFERASE"/>
    <property type="match status" value="1"/>
</dbReference>
<dbReference type="InterPro" id="IPR036425">
    <property type="entry name" value="MoaB/Mog-like_dom_sf"/>
</dbReference>
<keyword evidence="1" id="KW-1133">Transmembrane helix</keyword>
<keyword evidence="1" id="KW-0472">Membrane</keyword>
<feature type="non-terminal residue" evidence="3">
    <location>
        <position position="1"/>
    </location>
</feature>
<dbReference type="SMART" id="SM00852">
    <property type="entry name" value="MoCF_biosynth"/>
    <property type="match status" value="1"/>
</dbReference>
<dbReference type="Gene3D" id="3.40.980.10">
    <property type="entry name" value="MoaB/Mog-like domain"/>
    <property type="match status" value="1"/>
</dbReference>
<dbReference type="InterPro" id="IPR038987">
    <property type="entry name" value="MoeA-like"/>
</dbReference>
<evidence type="ECO:0000259" key="2">
    <source>
        <dbReference type="SMART" id="SM00852"/>
    </source>
</evidence>
<dbReference type="AlphaFoldDB" id="A0A0F8W8K9"/>
<dbReference type="InterPro" id="IPR001453">
    <property type="entry name" value="MoaB/Mog_dom"/>
</dbReference>
<protein>
    <recommendedName>
        <fullName evidence="2">MoaB/Mog domain-containing protein</fullName>
    </recommendedName>
</protein>
<dbReference type="GO" id="GO:0006777">
    <property type="term" value="P:Mo-molybdopterin cofactor biosynthetic process"/>
    <property type="evidence" value="ECO:0007669"/>
    <property type="project" value="TreeGrafter"/>
</dbReference>